<dbReference type="Pfam" id="PF00441">
    <property type="entry name" value="Acyl-CoA_dh_1"/>
    <property type="match status" value="1"/>
</dbReference>
<comment type="cofactor">
    <cofactor evidence="1 6">
        <name>FAD</name>
        <dbReference type="ChEBI" id="CHEBI:57692"/>
    </cofactor>
</comment>
<keyword evidence="4 6" id="KW-0274">FAD</keyword>
<dbReference type="InterPro" id="IPR006091">
    <property type="entry name" value="Acyl-CoA_Oxase/DH_mid-dom"/>
</dbReference>
<dbReference type="EMBL" id="FNCP01000011">
    <property type="protein sequence ID" value="SDH23646.1"/>
    <property type="molecule type" value="Genomic_DNA"/>
</dbReference>
<evidence type="ECO:0000259" key="8">
    <source>
        <dbReference type="Pfam" id="PF02770"/>
    </source>
</evidence>
<dbReference type="Pfam" id="PF02770">
    <property type="entry name" value="Acyl-CoA_dh_M"/>
    <property type="match status" value="1"/>
</dbReference>
<evidence type="ECO:0000313" key="11">
    <source>
        <dbReference type="Proteomes" id="UP000198656"/>
    </source>
</evidence>
<dbReference type="FunFam" id="1.10.540.10:FF:000026">
    <property type="entry name" value="Acyl-CoA dehydrogenase medium chain"/>
    <property type="match status" value="1"/>
</dbReference>
<dbReference type="InterPro" id="IPR006089">
    <property type="entry name" value="Acyl-CoA_DH_CS"/>
</dbReference>
<evidence type="ECO:0000313" key="10">
    <source>
        <dbReference type="EMBL" id="SDH23646.1"/>
    </source>
</evidence>
<dbReference type="GO" id="GO:0050660">
    <property type="term" value="F:flavin adenine dinucleotide binding"/>
    <property type="evidence" value="ECO:0007669"/>
    <property type="project" value="InterPro"/>
</dbReference>
<keyword evidence="3 6" id="KW-0285">Flavoprotein</keyword>
<evidence type="ECO:0000256" key="3">
    <source>
        <dbReference type="ARBA" id="ARBA00022630"/>
    </source>
</evidence>
<dbReference type="InterPro" id="IPR013786">
    <property type="entry name" value="AcylCoA_DH/ox_N"/>
</dbReference>
<dbReference type="Pfam" id="PF02771">
    <property type="entry name" value="Acyl-CoA_dh_N"/>
    <property type="match status" value="1"/>
</dbReference>
<dbReference type="FunFam" id="2.40.110.10:FF:000009">
    <property type="entry name" value="Acyl-CoA dehydrogenase"/>
    <property type="match status" value="1"/>
</dbReference>
<organism evidence="10 11">
    <name type="scientific">Desulfosporosinus hippei DSM 8344</name>
    <dbReference type="NCBI Taxonomy" id="1121419"/>
    <lineage>
        <taxon>Bacteria</taxon>
        <taxon>Bacillati</taxon>
        <taxon>Bacillota</taxon>
        <taxon>Clostridia</taxon>
        <taxon>Eubacteriales</taxon>
        <taxon>Desulfitobacteriaceae</taxon>
        <taxon>Desulfosporosinus</taxon>
    </lineage>
</organism>
<reference evidence="11" key="1">
    <citation type="submission" date="2016-10" db="EMBL/GenBank/DDBJ databases">
        <authorList>
            <person name="Varghese N."/>
            <person name="Submissions S."/>
        </authorList>
    </citation>
    <scope>NUCLEOTIDE SEQUENCE [LARGE SCALE GENOMIC DNA]</scope>
    <source>
        <strain evidence="11">DSM 8344</strain>
    </source>
</reference>
<dbReference type="InterPro" id="IPR046373">
    <property type="entry name" value="Acyl-CoA_Oxase/DH_mid-dom_sf"/>
</dbReference>
<feature type="domain" description="Acyl-CoA oxidase/dehydrogenase middle" evidence="8">
    <location>
        <begin position="123"/>
        <end position="218"/>
    </location>
</feature>
<accession>A0A1G8ASE7</accession>
<dbReference type="PIRSF" id="PIRSF016578">
    <property type="entry name" value="HsaA"/>
    <property type="match status" value="1"/>
</dbReference>
<dbReference type="Gene3D" id="2.40.110.10">
    <property type="entry name" value="Butyryl-CoA Dehydrogenase, subunit A, domain 2"/>
    <property type="match status" value="1"/>
</dbReference>
<dbReference type="STRING" id="1121419.SAMN05443529_11199"/>
<dbReference type="FunFam" id="1.20.140.10:FF:000001">
    <property type="entry name" value="Acyl-CoA dehydrogenase"/>
    <property type="match status" value="1"/>
</dbReference>
<keyword evidence="11" id="KW-1185">Reference proteome</keyword>
<dbReference type="OrthoDB" id="9802447at2"/>
<evidence type="ECO:0000256" key="1">
    <source>
        <dbReference type="ARBA" id="ARBA00001974"/>
    </source>
</evidence>
<name>A0A1G8ASE7_9FIRM</name>
<dbReference type="AlphaFoldDB" id="A0A1G8ASE7"/>
<comment type="similarity">
    <text evidence="2 6">Belongs to the acyl-CoA dehydrogenase family.</text>
</comment>
<feature type="domain" description="Acyl-CoA dehydrogenase/oxidase N-terminal" evidence="9">
    <location>
        <begin position="6"/>
        <end position="116"/>
    </location>
</feature>
<dbReference type="PROSITE" id="PS00073">
    <property type="entry name" value="ACYL_COA_DH_2"/>
    <property type="match status" value="1"/>
</dbReference>
<dbReference type="InterPro" id="IPR009075">
    <property type="entry name" value="AcylCo_DH/oxidase_C"/>
</dbReference>
<evidence type="ECO:0000256" key="5">
    <source>
        <dbReference type="ARBA" id="ARBA00023002"/>
    </source>
</evidence>
<evidence type="ECO:0000256" key="6">
    <source>
        <dbReference type="RuleBase" id="RU362125"/>
    </source>
</evidence>
<protein>
    <submittedName>
        <fullName evidence="10">Acyl-CoA dehydrogenase</fullName>
    </submittedName>
</protein>
<feature type="domain" description="Acyl-CoA dehydrogenase/oxidase C-terminal" evidence="7">
    <location>
        <begin position="230"/>
        <end position="378"/>
    </location>
</feature>
<dbReference type="PANTHER" id="PTHR43884">
    <property type="entry name" value="ACYL-COA DEHYDROGENASE"/>
    <property type="match status" value="1"/>
</dbReference>
<dbReference type="InterPro" id="IPR009100">
    <property type="entry name" value="AcylCoA_DH/oxidase_NM_dom_sf"/>
</dbReference>
<dbReference type="Gene3D" id="1.20.140.10">
    <property type="entry name" value="Butyryl-CoA Dehydrogenase, subunit A, domain 3"/>
    <property type="match status" value="1"/>
</dbReference>
<dbReference type="SUPFAM" id="SSF47203">
    <property type="entry name" value="Acyl-CoA dehydrogenase C-terminal domain-like"/>
    <property type="match status" value="1"/>
</dbReference>
<dbReference type="InterPro" id="IPR036250">
    <property type="entry name" value="AcylCo_DH-like_C"/>
</dbReference>
<gene>
    <name evidence="10" type="ORF">SAMN05443529_11199</name>
</gene>
<evidence type="ECO:0000259" key="7">
    <source>
        <dbReference type="Pfam" id="PF00441"/>
    </source>
</evidence>
<dbReference type="Gene3D" id="1.10.540.10">
    <property type="entry name" value="Acyl-CoA dehydrogenase/oxidase, N-terminal domain"/>
    <property type="match status" value="1"/>
</dbReference>
<dbReference type="InterPro" id="IPR037069">
    <property type="entry name" value="AcylCoA_DH/ox_N_sf"/>
</dbReference>
<dbReference type="RefSeq" id="WP_092333258.1">
    <property type="nucleotide sequence ID" value="NZ_FNCP01000011.1"/>
</dbReference>
<dbReference type="GO" id="GO:0003995">
    <property type="term" value="F:acyl-CoA dehydrogenase activity"/>
    <property type="evidence" value="ECO:0007669"/>
    <property type="project" value="InterPro"/>
</dbReference>
<sequence>MDFELSEEQQAFQSLAYKFALKEFPPFAQECDREEKYPREVWQKACEAGLVGIAIPEEYGGPGGGWIETALITEQLSRIDLGLGLAAVAATFGAENIINYGSEEQKKTYLPLLPAGKAIFAGAYTEPNAGSDVAGTSTRAVKDGSDYIINGSKTFITNGTICDYMVALCVTNPDSPKKTQRHSLIIVDANSPGITRMKIHGKMGIRASDTAEITFEDVRVPQANLVGKEGNGFYQLMHFFDQTRIMVASQGLGLAQGALDLALKYVQERKTFGVPLAANQAIQFQLAEMATRIELARNIIYKAAWKADNGQLDPALNAMAKFYSGETAVWVTDKALQMHGGYGYIDEYDIQRFYRDAKILEIYEGAKEIEKITIAKRLF</sequence>
<proteinExistence type="inferred from homology"/>
<keyword evidence="5 6" id="KW-0560">Oxidoreductase</keyword>
<evidence type="ECO:0000259" key="9">
    <source>
        <dbReference type="Pfam" id="PF02771"/>
    </source>
</evidence>
<dbReference type="SUPFAM" id="SSF56645">
    <property type="entry name" value="Acyl-CoA dehydrogenase NM domain-like"/>
    <property type="match status" value="1"/>
</dbReference>
<evidence type="ECO:0000256" key="4">
    <source>
        <dbReference type="ARBA" id="ARBA00022827"/>
    </source>
</evidence>
<dbReference type="PANTHER" id="PTHR43884:SF12">
    <property type="entry name" value="ISOVALERYL-COA DEHYDROGENASE, MITOCHONDRIAL-RELATED"/>
    <property type="match status" value="1"/>
</dbReference>
<evidence type="ECO:0000256" key="2">
    <source>
        <dbReference type="ARBA" id="ARBA00009347"/>
    </source>
</evidence>
<dbReference type="Proteomes" id="UP000198656">
    <property type="component" value="Unassembled WGS sequence"/>
</dbReference>